<reference evidence="7" key="2">
    <citation type="submission" date="2021-08" db="EMBL/GenBank/DDBJ databases">
        <authorList>
            <person name="Tani A."/>
            <person name="Ola A."/>
            <person name="Ogura Y."/>
            <person name="Katsura K."/>
            <person name="Hayashi T."/>
        </authorList>
    </citation>
    <scope>NUCLEOTIDE SEQUENCE</scope>
    <source>
        <strain evidence="7">DSM 14458</strain>
    </source>
</reference>
<feature type="transmembrane region" description="Helical" evidence="6">
    <location>
        <begin position="331"/>
        <end position="355"/>
    </location>
</feature>
<feature type="transmembrane region" description="Helical" evidence="6">
    <location>
        <begin position="32"/>
        <end position="54"/>
    </location>
</feature>
<evidence type="ECO:0000256" key="1">
    <source>
        <dbReference type="ARBA" id="ARBA00004651"/>
    </source>
</evidence>
<reference evidence="7" key="1">
    <citation type="journal article" date="2021" name="Front. Microbiol.">
        <title>Comprehensive Comparative Genomics and Phenotyping of Methylobacterium Species.</title>
        <authorList>
            <person name="Alessa O."/>
            <person name="Ogura Y."/>
            <person name="Fujitani Y."/>
            <person name="Takami H."/>
            <person name="Hayashi T."/>
            <person name="Sahin N."/>
            <person name="Tani A."/>
        </authorList>
    </citation>
    <scope>NUCLEOTIDE SEQUENCE</scope>
    <source>
        <strain evidence="7">DSM 14458</strain>
    </source>
</reference>
<dbReference type="Pfam" id="PF01943">
    <property type="entry name" value="Polysacc_synt"/>
    <property type="match status" value="1"/>
</dbReference>
<protein>
    <recommendedName>
        <fullName evidence="9">Polysaccharide biosynthesis protein</fullName>
    </recommendedName>
</protein>
<accession>A0ABQ4UNJ6</accession>
<feature type="transmembrane region" description="Helical" evidence="6">
    <location>
        <begin position="361"/>
        <end position="381"/>
    </location>
</feature>
<sequence length="466" mass="47462">MAADELAAGSLRGAPSLPERARARLLAARSGVGGAAVGVFGLRIAAAGCAYLAQVLMARMMGGAEYGIFATVWVWIAILGHTATLGLAQGACRFLPVERARGHLDAVRGFLLGGALASAAGGLGLALAGLALTEIRHDLLDGPYGGPVLVAVLVVPLFAFQDYLEGVARSQGWPMLAIAPPYLMRQGLIMVGMAGAVLFGAPAHAWVAIACTLVATGIAATIQGVLLLARLRRHLPAGPRRYRWRIWFGACLPIAAAELATSAFGFIDVVLLGFLAPPAAVGLYFAATRIQQFVVFVAYAASAATAPRFAAARAEGDEAGLAGLVRAQARWTFLGTALVGLGVLAAAPLLLGLFGSDFHDSLPVLAILVAGGVTASLFGPGEDILTMLGGERLCVAITVAMLALAVLLCLVLIPWLGVIGAALAMAGASALRGLAMAAGAYAVHGIATPAFPLPFLPSFTRGHGAA</sequence>
<dbReference type="EMBL" id="BPRE01000001">
    <property type="protein sequence ID" value="GJE73811.1"/>
    <property type="molecule type" value="Genomic_DNA"/>
</dbReference>
<evidence type="ECO:0000313" key="8">
    <source>
        <dbReference type="Proteomes" id="UP001055093"/>
    </source>
</evidence>
<keyword evidence="3 6" id="KW-0812">Transmembrane</keyword>
<comment type="caution">
    <text evidence="7">The sequence shown here is derived from an EMBL/GenBank/DDBJ whole genome shotgun (WGS) entry which is preliminary data.</text>
</comment>
<feature type="transmembrane region" description="Helical" evidence="6">
    <location>
        <begin position="205"/>
        <end position="229"/>
    </location>
</feature>
<keyword evidence="2" id="KW-1003">Cell membrane</keyword>
<evidence type="ECO:0000256" key="5">
    <source>
        <dbReference type="ARBA" id="ARBA00023136"/>
    </source>
</evidence>
<organism evidence="7 8">
    <name type="scientific">Methylorubrum suomiense</name>
    <dbReference type="NCBI Taxonomy" id="144191"/>
    <lineage>
        <taxon>Bacteria</taxon>
        <taxon>Pseudomonadati</taxon>
        <taxon>Pseudomonadota</taxon>
        <taxon>Alphaproteobacteria</taxon>
        <taxon>Hyphomicrobiales</taxon>
        <taxon>Methylobacteriaceae</taxon>
        <taxon>Methylorubrum</taxon>
    </lineage>
</organism>
<evidence type="ECO:0008006" key="9">
    <source>
        <dbReference type="Google" id="ProtNLM"/>
    </source>
</evidence>
<gene>
    <name evidence="7" type="ORF">BGCPKDLD_0378</name>
</gene>
<dbReference type="Proteomes" id="UP001055093">
    <property type="component" value="Unassembled WGS sequence"/>
</dbReference>
<evidence type="ECO:0000256" key="4">
    <source>
        <dbReference type="ARBA" id="ARBA00022989"/>
    </source>
</evidence>
<feature type="transmembrane region" description="Helical" evidence="6">
    <location>
        <begin position="393"/>
        <end position="413"/>
    </location>
</feature>
<feature type="transmembrane region" description="Helical" evidence="6">
    <location>
        <begin position="419"/>
        <end position="443"/>
    </location>
</feature>
<feature type="transmembrane region" description="Helical" evidence="6">
    <location>
        <begin position="250"/>
        <end position="275"/>
    </location>
</feature>
<comment type="subcellular location">
    <subcellularLocation>
        <location evidence="1">Cell membrane</location>
        <topology evidence="1">Multi-pass membrane protein</topology>
    </subcellularLocation>
</comment>
<evidence type="ECO:0000256" key="6">
    <source>
        <dbReference type="SAM" id="Phobius"/>
    </source>
</evidence>
<feature type="transmembrane region" description="Helical" evidence="6">
    <location>
        <begin position="66"/>
        <end position="88"/>
    </location>
</feature>
<dbReference type="RefSeq" id="WP_137829542.1">
    <property type="nucleotide sequence ID" value="NZ_BPRE01000001.1"/>
</dbReference>
<keyword evidence="8" id="KW-1185">Reference proteome</keyword>
<dbReference type="InterPro" id="IPR050833">
    <property type="entry name" value="Poly_Biosynth_Transport"/>
</dbReference>
<evidence type="ECO:0000313" key="7">
    <source>
        <dbReference type="EMBL" id="GJE73811.1"/>
    </source>
</evidence>
<keyword evidence="4 6" id="KW-1133">Transmembrane helix</keyword>
<dbReference type="InterPro" id="IPR002797">
    <property type="entry name" value="Polysacc_synth"/>
</dbReference>
<evidence type="ECO:0000256" key="3">
    <source>
        <dbReference type="ARBA" id="ARBA00022692"/>
    </source>
</evidence>
<evidence type="ECO:0000256" key="2">
    <source>
        <dbReference type="ARBA" id="ARBA00022475"/>
    </source>
</evidence>
<feature type="transmembrane region" description="Helical" evidence="6">
    <location>
        <begin position="109"/>
        <end position="132"/>
    </location>
</feature>
<feature type="transmembrane region" description="Helical" evidence="6">
    <location>
        <begin position="144"/>
        <end position="164"/>
    </location>
</feature>
<feature type="transmembrane region" description="Helical" evidence="6">
    <location>
        <begin position="176"/>
        <end position="199"/>
    </location>
</feature>
<feature type="transmembrane region" description="Helical" evidence="6">
    <location>
        <begin position="290"/>
        <end position="310"/>
    </location>
</feature>
<proteinExistence type="predicted"/>
<keyword evidence="5 6" id="KW-0472">Membrane</keyword>
<dbReference type="PANTHER" id="PTHR30250">
    <property type="entry name" value="PST FAMILY PREDICTED COLANIC ACID TRANSPORTER"/>
    <property type="match status" value="1"/>
</dbReference>
<name>A0ABQ4UNJ6_9HYPH</name>
<dbReference type="PANTHER" id="PTHR30250:SF11">
    <property type="entry name" value="O-ANTIGEN TRANSPORTER-RELATED"/>
    <property type="match status" value="1"/>
</dbReference>